<dbReference type="SUPFAM" id="SSF56645">
    <property type="entry name" value="Acyl-CoA dehydrogenase NM domain-like"/>
    <property type="match status" value="1"/>
</dbReference>
<feature type="domain" description="Acetyl-CoA dehydrogenase-like C-terminal" evidence="9">
    <location>
        <begin position="474"/>
        <end position="607"/>
    </location>
</feature>
<keyword evidence="4 6" id="KW-0274">FAD</keyword>
<feature type="domain" description="Acyl-CoA oxidase/dehydrogenase middle" evidence="8">
    <location>
        <begin position="162"/>
        <end position="271"/>
    </location>
</feature>
<dbReference type="InterPro" id="IPR009075">
    <property type="entry name" value="AcylCo_DH/oxidase_C"/>
</dbReference>
<evidence type="ECO:0000259" key="7">
    <source>
        <dbReference type="Pfam" id="PF00441"/>
    </source>
</evidence>
<keyword evidence="5 6" id="KW-0560">Oxidoreductase</keyword>
<dbReference type="InterPro" id="IPR025878">
    <property type="entry name" value="Acyl-CoA_dh-like_C_dom"/>
</dbReference>
<dbReference type="InterPro" id="IPR006091">
    <property type="entry name" value="Acyl-CoA_Oxase/DH_mid-dom"/>
</dbReference>
<evidence type="ECO:0000256" key="3">
    <source>
        <dbReference type="ARBA" id="ARBA00022630"/>
    </source>
</evidence>
<dbReference type="Gene3D" id="1.20.140.10">
    <property type="entry name" value="Butyryl-CoA Dehydrogenase, subunit A, domain 3"/>
    <property type="match status" value="1"/>
</dbReference>
<accession>A0ABQ2L0J8</accession>
<dbReference type="PANTHER" id="PTHR42803">
    <property type="entry name" value="ACYL-COA DEHYDROGENASE"/>
    <property type="match status" value="1"/>
</dbReference>
<dbReference type="InterPro" id="IPR009100">
    <property type="entry name" value="AcylCoA_DH/oxidase_NM_dom_sf"/>
</dbReference>
<dbReference type="EMBL" id="BMNE01000012">
    <property type="protein sequence ID" value="GGN98777.1"/>
    <property type="molecule type" value="Genomic_DNA"/>
</dbReference>
<evidence type="ECO:0000256" key="1">
    <source>
        <dbReference type="ARBA" id="ARBA00001974"/>
    </source>
</evidence>
<evidence type="ECO:0000259" key="9">
    <source>
        <dbReference type="Pfam" id="PF12806"/>
    </source>
</evidence>
<dbReference type="Proteomes" id="UP000658127">
    <property type="component" value="Unassembled WGS sequence"/>
</dbReference>
<evidence type="ECO:0000313" key="11">
    <source>
        <dbReference type="Proteomes" id="UP000658127"/>
    </source>
</evidence>
<dbReference type="RefSeq" id="WP_189034514.1">
    <property type="nucleotide sequence ID" value="NZ_BMNE01000012.1"/>
</dbReference>
<dbReference type="SUPFAM" id="SSF47203">
    <property type="entry name" value="Acyl-CoA dehydrogenase C-terminal domain-like"/>
    <property type="match status" value="1"/>
</dbReference>
<dbReference type="InterPro" id="IPR052166">
    <property type="entry name" value="Diverse_Acyl-CoA_DH"/>
</dbReference>
<evidence type="ECO:0000256" key="4">
    <source>
        <dbReference type="ARBA" id="ARBA00022827"/>
    </source>
</evidence>
<proteinExistence type="inferred from homology"/>
<evidence type="ECO:0000256" key="5">
    <source>
        <dbReference type="ARBA" id="ARBA00023002"/>
    </source>
</evidence>
<reference evidence="11" key="1">
    <citation type="journal article" date="2019" name="Int. J. Syst. Evol. Microbiol.">
        <title>The Global Catalogue of Microorganisms (GCM) 10K type strain sequencing project: providing services to taxonomists for standard genome sequencing and annotation.</title>
        <authorList>
            <consortium name="The Broad Institute Genomics Platform"/>
            <consortium name="The Broad Institute Genome Sequencing Center for Infectious Disease"/>
            <person name="Wu L."/>
            <person name="Ma J."/>
        </authorList>
    </citation>
    <scope>NUCLEOTIDE SEQUENCE [LARGE SCALE GENOMIC DNA]</scope>
    <source>
        <strain evidence="11">CGMCC 4.7329</strain>
    </source>
</reference>
<comment type="cofactor">
    <cofactor evidence="1 6">
        <name>FAD</name>
        <dbReference type="ChEBI" id="CHEBI:57692"/>
    </cofactor>
</comment>
<evidence type="ECO:0000256" key="6">
    <source>
        <dbReference type="RuleBase" id="RU362125"/>
    </source>
</evidence>
<evidence type="ECO:0000313" key="10">
    <source>
        <dbReference type="EMBL" id="GGN98777.1"/>
    </source>
</evidence>
<comment type="similarity">
    <text evidence="2 6">Belongs to the acyl-CoA dehydrogenase family.</text>
</comment>
<comment type="caution">
    <text evidence="10">The sequence shown here is derived from an EMBL/GenBank/DDBJ whole genome shotgun (WGS) entry which is preliminary data.</text>
</comment>
<sequence length="611" mass="66435">MGHYKANVRDLEFNLFEVLGIDKLLDAGTFGDLDTDTVKEMLSEVRRLAEGPLAESFADADRNPPTFDPNTHTVTLPESFKKSYKALEEGEWAKVGVVEELGGLNAPSAITWALSEMVLGANPPIQMYAAGAGFAQVFFNNGTDEQKQWAAKIADRNWGATMVLTEPDAGSDVGAGRTKAIKQEDGSWHIEGVKRFITSGDSDDMFENIMHLVLARPEGAGPGTKGLSLFYVPKVHFDFETETYGDRNGVFVTNVEHKMGIKASATCEVTFGGHGVPAKGWLVGEIHNGIAQMFDVIENARMMVGTKAIATLSTGYLNALEYAKTRVQGADLTQMTDKAAPRVTITHHPDVRRSLAMQKAYAEGLRAIYLYTAAHQTEEIAAAVSGADKDVAFRVNDLLLPIVKGVGSERAYQYLTDSLQTFGGSGFLQDYPIEQYIRDAKIDSLYEGTTAIQAQDFFFRKIARDRGVALAHVAGQIQKFIDADSANERIKGERKLLATALEDVQTMAATLTGHLMGAQEQPTELYKVGLGSVRFLMAVGDLFIGWQLLQQAEIALAALDNGATGSDVAFYTGKVASAQFFARNVLPELTATRAILANLDNDIMELDEAAF</sequence>
<protein>
    <submittedName>
        <fullName evidence="10">Acyl-CoA dehydrogenase</fullName>
    </submittedName>
</protein>
<keyword evidence="11" id="KW-1185">Reference proteome</keyword>
<dbReference type="Pfam" id="PF02770">
    <property type="entry name" value="Acyl-CoA_dh_M"/>
    <property type="match status" value="1"/>
</dbReference>
<evidence type="ECO:0000256" key="2">
    <source>
        <dbReference type="ARBA" id="ARBA00009347"/>
    </source>
</evidence>
<feature type="domain" description="Acyl-CoA dehydrogenase/oxidase C-terminal" evidence="7">
    <location>
        <begin position="288"/>
        <end position="454"/>
    </location>
</feature>
<gene>
    <name evidence="10" type="ORF">GCM10011610_66050</name>
</gene>
<organism evidence="10 11">
    <name type="scientific">Nocardia rhizosphaerihabitans</name>
    <dbReference type="NCBI Taxonomy" id="1691570"/>
    <lineage>
        <taxon>Bacteria</taxon>
        <taxon>Bacillati</taxon>
        <taxon>Actinomycetota</taxon>
        <taxon>Actinomycetes</taxon>
        <taxon>Mycobacteriales</taxon>
        <taxon>Nocardiaceae</taxon>
        <taxon>Nocardia</taxon>
    </lineage>
</organism>
<dbReference type="InterPro" id="IPR036250">
    <property type="entry name" value="AcylCo_DH-like_C"/>
</dbReference>
<keyword evidence="3 6" id="KW-0285">Flavoprotein</keyword>
<dbReference type="Gene3D" id="2.40.110.20">
    <property type="match status" value="1"/>
</dbReference>
<dbReference type="Pfam" id="PF00441">
    <property type="entry name" value="Acyl-CoA_dh_1"/>
    <property type="match status" value="1"/>
</dbReference>
<dbReference type="Pfam" id="PF12806">
    <property type="entry name" value="Acyl-CoA_dh_C"/>
    <property type="match status" value="1"/>
</dbReference>
<evidence type="ECO:0000259" key="8">
    <source>
        <dbReference type="Pfam" id="PF02770"/>
    </source>
</evidence>
<name>A0ABQ2L0J8_9NOCA</name>
<dbReference type="PANTHER" id="PTHR42803:SF1">
    <property type="entry name" value="BROAD-SPECIFICITY LINEAR ACYL-COA DEHYDROGENASE FADE5"/>
    <property type="match status" value="1"/>
</dbReference>